<sequence>MLPSFVADDSRRRVAAGMMVGDAFRLLAQMLVKRILRKYGCPSDIQDAAFPTVLQQAEALSAARAP</sequence>
<proteinExistence type="predicted"/>
<evidence type="ECO:0000313" key="3">
    <source>
        <dbReference type="Proteomes" id="UP000553193"/>
    </source>
</evidence>
<evidence type="ECO:0000313" key="2">
    <source>
        <dbReference type="EMBL" id="MBB3899719.1"/>
    </source>
</evidence>
<dbReference type="EMBL" id="JACIDJ010000006">
    <property type="protein sequence ID" value="MBB3899719.1"/>
    <property type="molecule type" value="Genomic_DNA"/>
</dbReference>
<dbReference type="Pfam" id="PF11867">
    <property type="entry name" value="T1RH-like_C"/>
    <property type="match status" value="1"/>
</dbReference>
<evidence type="ECO:0000259" key="1">
    <source>
        <dbReference type="Pfam" id="PF11867"/>
    </source>
</evidence>
<feature type="domain" description="Type I restriction enzyme HindI endonuclease subunit-like C-terminal" evidence="1">
    <location>
        <begin position="30"/>
        <end position="61"/>
    </location>
</feature>
<dbReference type="AlphaFoldDB" id="A0A840ADN1"/>
<comment type="caution">
    <text evidence="2">The sequence shown here is derived from an EMBL/GenBank/DDBJ whole genome shotgun (WGS) entry which is preliminary data.</text>
</comment>
<dbReference type="Proteomes" id="UP000553193">
    <property type="component" value="Unassembled WGS sequence"/>
</dbReference>
<accession>A0A840ADN1</accession>
<dbReference type="RefSeq" id="WP_184385747.1">
    <property type="nucleotide sequence ID" value="NZ_JACIDJ010000006.1"/>
</dbReference>
<reference evidence="2 3" key="1">
    <citation type="submission" date="2020-08" db="EMBL/GenBank/DDBJ databases">
        <title>Genomic Encyclopedia of Type Strains, Phase IV (KMG-IV): sequencing the most valuable type-strain genomes for metagenomic binning, comparative biology and taxonomic classification.</title>
        <authorList>
            <person name="Goeker M."/>
        </authorList>
    </citation>
    <scope>NUCLEOTIDE SEQUENCE [LARGE SCALE GENOMIC DNA]</scope>
    <source>
        <strain evidence="2 3">DSM 19979</strain>
    </source>
</reference>
<dbReference type="InterPro" id="IPR021810">
    <property type="entry name" value="T1RH-like_C"/>
</dbReference>
<protein>
    <recommendedName>
        <fullName evidence="1">Type I restriction enzyme HindI endonuclease subunit-like C-terminal domain-containing protein</fullName>
    </recommendedName>
</protein>
<organism evidence="2 3">
    <name type="scientific">Roseococcus suduntuyensis</name>
    <dbReference type="NCBI Taxonomy" id="455361"/>
    <lineage>
        <taxon>Bacteria</taxon>
        <taxon>Pseudomonadati</taxon>
        <taxon>Pseudomonadota</taxon>
        <taxon>Alphaproteobacteria</taxon>
        <taxon>Acetobacterales</taxon>
        <taxon>Roseomonadaceae</taxon>
        <taxon>Roseococcus</taxon>
    </lineage>
</organism>
<keyword evidence="3" id="KW-1185">Reference proteome</keyword>
<name>A0A840ADN1_9PROT</name>
<gene>
    <name evidence="2" type="ORF">GGQ83_003179</name>
</gene>